<sequence length="98" mass="10667">MFLSSDQCVPGVSRRVWGEIGTNSNTGLSSKNGDSPLYTGRMATLFIGKRSGSKTIQMGRYSNDANRCETDRRGNRCCQQHDDEAAISKTFTIAKIGG</sequence>
<dbReference type="EMBL" id="BGPR01001830">
    <property type="protein sequence ID" value="GBM62694.1"/>
    <property type="molecule type" value="Genomic_DNA"/>
</dbReference>
<evidence type="ECO:0000313" key="1">
    <source>
        <dbReference type="EMBL" id="GBM62694.1"/>
    </source>
</evidence>
<protein>
    <submittedName>
        <fullName evidence="1">Uncharacterized protein</fullName>
    </submittedName>
</protein>
<keyword evidence="2" id="KW-1185">Reference proteome</keyword>
<dbReference type="AlphaFoldDB" id="A0A4Y2HBN2"/>
<gene>
    <name evidence="1" type="ORF">AVEN_46512_1</name>
</gene>
<reference evidence="1 2" key="1">
    <citation type="journal article" date="2019" name="Sci. Rep.">
        <title>Orb-weaving spider Araneus ventricosus genome elucidates the spidroin gene catalogue.</title>
        <authorList>
            <person name="Kono N."/>
            <person name="Nakamura H."/>
            <person name="Ohtoshi R."/>
            <person name="Moran D.A.P."/>
            <person name="Shinohara A."/>
            <person name="Yoshida Y."/>
            <person name="Fujiwara M."/>
            <person name="Mori M."/>
            <person name="Tomita M."/>
            <person name="Arakawa K."/>
        </authorList>
    </citation>
    <scope>NUCLEOTIDE SEQUENCE [LARGE SCALE GENOMIC DNA]</scope>
</reference>
<name>A0A4Y2HBN2_ARAVE</name>
<comment type="caution">
    <text evidence="1">The sequence shown here is derived from an EMBL/GenBank/DDBJ whole genome shotgun (WGS) entry which is preliminary data.</text>
</comment>
<evidence type="ECO:0000313" key="2">
    <source>
        <dbReference type="Proteomes" id="UP000499080"/>
    </source>
</evidence>
<accession>A0A4Y2HBN2</accession>
<dbReference type="Proteomes" id="UP000499080">
    <property type="component" value="Unassembled WGS sequence"/>
</dbReference>
<proteinExistence type="predicted"/>
<organism evidence="1 2">
    <name type="scientific">Araneus ventricosus</name>
    <name type="common">Orbweaver spider</name>
    <name type="synonym">Epeira ventricosa</name>
    <dbReference type="NCBI Taxonomy" id="182803"/>
    <lineage>
        <taxon>Eukaryota</taxon>
        <taxon>Metazoa</taxon>
        <taxon>Ecdysozoa</taxon>
        <taxon>Arthropoda</taxon>
        <taxon>Chelicerata</taxon>
        <taxon>Arachnida</taxon>
        <taxon>Araneae</taxon>
        <taxon>Araneomorphae</taxon>
        <taxon>Entelegynae</taxon>
        <taxon>Araneoidea</taxon>
        <taxon>Araneidae</taxon>
        <taxon>Araneus</taxon>
    </lineage>
</organism>